<evidence type="ECO:0000313" key="1">
    <source>
        <dbReference type="EMBL" id="JAD61381.1"/>
    </source>
</evidence>
<name>A0A0A9BDG3_ARUDO</name>
<organism evidence="1">
    <name type="scientific">Arundo donax</name>
    <name type="common">Giant reed</name>
    <name type="synonym">Donax arundinaceus</name>
    <dbReference type="NCBI Taxonomy" id="35708"/>
    <lineage>
        <taxon>Eukaryota</taxon>
        <taxon>Viridiplantae</taxon>
        <taxon>Streptophyta</taxon>
        <taxon>Embryophyta</taxon>
        <taxon>Tracheophyta</taxon>
        <taxon>Spermatophyta</taxon>
        <taxon>Magnoliopsida</taxon>
        <taxon>Liliopsida</taxon>
        <taxon>Poales</taxon>
        <taxon>Poaceae</taxon>
        <taxon>PACMAD clade</taxon>
        <taxon>Arundinoideae</taxon>
        <taxon>Arundineae</taxon>
        <taxon>Arundo</taxon>
    </lineage>
</organism>
<proteinExistence type="predicted"/>
<sequence>MWEEEARWQSAACLAQGGGWRKGSAAERVRQTMPSW</sequence>
<dbReference type="AlphaFoldDB" id="A0A0A9BDG3"/>
<reference evidence="1" key="1">
    <citation type="submission" date="2014-09" db="EMBL/GenBank/DDBJ databases">
        <authorList>
            <person name="Magalhaes I.L.F."/>
            <person name="Oliveira U."/>
            <person name="Santos F.R."/>
            <person name="Vidigal T.H.D.A."/>
            <person name="Brescovit A.D."/>
            <person name="Santos A.J."/>
        </authorList>
    </citation>
    <scope>NUCLEOTIDE SEQUENCE</scope>
    <source>
        <tissue evidence="1">Shoot tissue taken approximately 20 cm above the soil surface</tissue>
    </source>
</reference>
<reference evidence="1" key="2">
    <citation type="journal article" date="2015" name="Data Brief">
        <title>Shoot transcriptome of the giant reed, Arundo donax.</title>
        <authorList>
            <person name="Barrero R.A."/>
            <person name="Guerrero F.D."/>
            <person name="Moolhuijzen P."/>
            <person name="Goolsby J.A."/>
            <person name="Tidwell J."/>
            <person name="Bellgard S.E."/>
            <person name="Bellgard M.I."/>
        </authorList>
    </citation>
    <scope>NUCLEOTIDE SEQUENCE</scope>
    <source>
        <tissue evidence="1">Shoot tissue taken approximately 20 cm above the soil surface</tissue>
    </source>
</reference>
<dbReference type="EMBL" id="GBRH01236514">
    <property type="protein sequence ID" value="JAD61381.1"/>
    <property type="molecule type" value="Transcribed_RNA"/>
</dbReference>
<accession>A0A0A9BDG3</accession>
<protein>
    <submittedName>
        <fullName evidence="1">Uncharacterized protein</fullName>
    </submittedName>
</protein>